<protein>
    <recommendedName>
        <fullName evidence="3">Protein kinase domain-containing protein</fullName>
    </recommendedName>
</protein>
<dbReference type="InterPro" id="IPR000719">
    <property type="entry name" value="Prot_kinase_dom"/>
</dbReference>
<feature type="region of interest" description="Disordered" evidence="1">
    <location>
        <begin position="1216"/>
        <end position="1257"/>
    </location>
</feature>
<feature type="transmembrane region" description="Helical" evidence="2">
    <location>
        <begin position="1045"/>
        <end position="1066"/>
    </location>
</feature>
<dbReference type="InterPro" id="IPR011050">
    <property type="entry name" value="Pectin_lyase_fold/virulence"/>
</dbReference>
<keyword evidence="2" id="KW-0812">Transmembrane</keyword>
<keyword evidence="2" id="KW-0472">Membrane</keyword>
<reference evidence="4 5" key="1">
    <citation type="journal article" date="2022" name="bioRxiv">
        <title>Genomics of Preaxostyla Flagellates Illuminates Evolutionary Transitions and the Path Towards Mitochondrial Loss.</title>
        <authorList>
            <person name="Novak L.V.F."/>
            <person name="Treitli S.C."/>
            <person name="Pyrih J."/>
            <person name="Halakuc P."/>
            <person name="Pipaliya S.V."/>
            <person name="Vacek V."/>
            <person name="Brzon O."/>
            <person name="Soukal P."/>
            <person name="Eme L."/>
            <person name="Dacks J.B."/>
            <person name="Karnkowska A."/>
            <person name="Elias M."/>
            <person name="Hampl V."/>
        </authorList>
    </citation>
    <scope>NUCLEOTIDE SEQUENCE [LARGE SCALE GENOMIC DNA]</scope>
    <source>
        <strain evidence="4">NAU3</strain>
        <tissue evidence="4">Gut</tissue>
    </source>
</reference>
<keyword evidence="5" id="KW-1185">Reference proteome</keyword>
<dbReference type="InterPro" id="IPR051681">
    <property type="entry name" value="Ser/Thr_Kinases-Pseudokinases"/>
</dbReference>
<organism evidence="4 5">
    <name type="scientific">Blattamonas nauphoetae</name>
    <dbReference type="NCBI Taxonomy" id="2049346"/>
    <lineage>
        <taxon>Eukaryota</taxon>
        <taxon>Metamonada</taxon>
        <taxon>Preaxostyla</taxon>
        <taxon>Oxymonadida</taxon>
        <taxon>Blattamonas</taxon>
    </lineage>
</organism>
<feature type="region of interest" description="Disordered" evidence="1">
    <location>
        <begin position="1352"/>
        <end position="1371"/>
    </location>
</feature>
<evidence type="ECO:0000259" key="3">
    <source>
        <dbReference type="PROSITE" id="PS50011"/>
    </source>
</evidence>
<dbReference type="SUPFAM" id="SSF56112">
    <property type="entry name" value="Protein kinase-like (PK-like)"/>
    <property type="match status" value="1"/>
</dbReference>
<evidence type="ECO:0000313" key="5">
    <source>
        <dbReference type="Proteomes" id="UP001281761"/>
    </source>
</evidence>
<dbReference type="PROSITE" id="PS50011">
    <property type="entry name" value="PROTEIN_KINASE_DOM"/>
    <property type="match status" value="1"/>
</dbReference>
<name>A0ABQ9Y3R2_9EUKA</name>
<dbReference type="Pfam" id="PF07714">
    <property type="entry name" value="PK_Tyr_Ser-Thr"/>
    <property type="match status" value="1"/>
</dbReference>
<dbReference type="Pfam" id="PF13229">
    <property type="entry name" value="Beta_helix"/>
    <property type="match status" value="1"/>
</dbReference>
<feature type="compositionally biased region" description="Basic and acidic residues" evidence="1">
    <location>
        <begin position="1354"/>
        <end position="1371"/>
    </location>
</feature>
<feature type="domain" description="Protein kinase" evidence="3">
    <location>
        <begin position="1024"/>
        <end position="1357"/>
    </location>
</feature>
<feature type="compositionally biased region" description="Polar residues" evidence="1">
    <location>
        <begin position="1238"/>
        <end position="1253"/>
    </location>
</feature>
<sequence>MNTGGSVLCSNSSFSSLIPSPNTDSTQGTVTLPGESTPEEFQDGTDYSFISSSGPETTSVTFSNCRFSGDKYESARPLTIDEYPGTISIQSCSFTDFVTNGLGSAVYVYITTHFDHLCFKGDSSNFTSCSSTDLGGAIYLWIADDALMQKCRFEDCSTQTVPSVGGSIYLVGSYTENHNRGKQLDLVDCVFTDCSTASEGAGVYVTGYVSLSVITTKFEHCEIVSEYGFTFGGGICVSGDSALSVEGSQFIDCSSRHAGGAIFHWKAGKLSISDTLVQDCSSGTTGAMCFVPSGDSGLFSFLQVFFDGNTVGEDTTLFSSTFYFDENATKFPDVAIMCVMFSVIPTLAFDDCFTTIHPDSTGMIKRGTLLESNLYDPVKHFDLEFAKIGPLITAAPTARLNLETGKIELELKGQTPLISQEYEVSVEDSDGQTTRFRMLFKDRTGTLVPQSEDKLRYNTDYTITKIVGTPSSSSSSTMANDITLPQATWVFNLAESSSFLSFTTPEAPPILKASCRVGSGTHHAWIQLTGLNIAAGTYSVTVKNVAFSFQVTFSDQKDENGQKQSSEASVRLFGDGSMLTFDTEYTLESLTDSTLNDVDLCGMIITFSTPQATDRIVGIGTMDFTDTQKDEVSVSLSGADMLNAEYIIEISPSNLLNDDTISVAFTDQSGKVAGSVYSADGDPVHFTFGQTYEIVSITRTNSQPILFFDSLSFSVPSEPARIESTSSALNGPKTAVTVTLNGTALFSAAMTVKLTNPSNSREFKSSLSFVDETSCTVTFPAGQTETDAELVFGVSYDIVSIESSDGKLFVVNTGVKVSVPSAPIIDTISSSLSENSTHFEIVFGGTSLPSIGSFVASISPSISLSLSFENGKWTTGWLANGSNGMKMNTSYLVTKIADGDDEMILNKDTFTTPKPPPSLISATSNLITDEPKYAHVIIVFSEKVKGSFDIVVEEDGKDVTITVPILTEALAGESPKFIVVGDDRLLTHNTTYTIKSIVPTPGTDSPFVRMVDTITFRVPESLYVPPTDPDGPKSLSPQMKAMLCWLIPLVACLMLTIIVVIVIVLIRRRQKKNAQQAQKEMEVQEPLEVEKVDEVGVDCSNGVIRTDGDDHSAFDSAGEIRSNKETNQLTRSQFGEVMTCSGDFGMSTARLGETLYSVLHKEHREIGRRGIGVQIVNGLKHVVAHRPVSDVLTRLSSHWILLDTEGNVQLKLQMTSEEAEQEATQVQQQNPHPRLGGDNNQQTEITQDSQPVKSGTDGLRWRAPEVVAGGGIVVDRHKAAVFSLGLILWEIETGQVPFGELDAVNAQRQSGTGIVPKMDSLQNEEFVSLIHSCLSVDPKQRPTLSEIGEFLSSHPEDTRIASGLEMKEPEP</sequence>
<accession>A0ABQ9Y3R2</accession>
<evidence type="ECO:0000256" key="2">
    <source>
        <dbReference type="SAM" id="Phobius"/>
    </source>
</evidence>
<proteinExistence type="predicted"/>
<dbReference type="InterPro" id="IPR011009">
    <property type="entry name" value="Kinase-like_dom_sf"/>
</dbReference>
<dbReference type="Proteomes" id="UP001281761">
    <property type="component" value="Unassembled WGS sequence"/>
</dbReference>
<dbReference type="InterPro" id="IPR039448">
    <property type="entry name" value="Beta_helix"/>
</dbReference>
<dbReference type="Gene3D" id="1.10.510.10">
    <property type="entry name" value="Transferase(Phosphotransferase) domain 1"/>
    <property type="match status" value="1"/>
</dbReference>
<keyword evidence="2" id="KW-1133">Transmembrane helix</keyword>
<dbReference type="SUPFAM" id="SSF51126">
    <property type="entry name" value="Pectin lyase-like"/>
    <property type="match status" value="1"/>
</dbReference>
<dbReference type="PANTHER" id="PTHR44329">
    <property type="entry name" value="SERINE/THREONINE-PROTEIN KINASE TNNI3K-RELATED"/>
    <property type="match status" value="1"/>
</dbReference>
<dbReference type="EMBL" id="JARBJD010000038">
    <property type="protein sequence ID" value="KAK2958377.1"/>
    <property type="molecule type" value="Genomic_DNA"/>
</dbReference>
<evidence type="ECO:0000256" key="1">
    <source>
        <dbReference type="SAM" id="MobiDB-lite"/>
    </source>
</evidence>
<evidence type="ECO:0000313" key="4">
    <source>
        <dbReference type="EMBL" id="KAK2958377.1"/>
    </source>
</evidence>
<dbReference type="InterPro" id="IPR001245">
    <property type="entry name" value="Ser-Thr/Tyr_kinase_cat_dom"/>
</dbReference>
<dbReference type="SMART" id="SM00220">
    <property type="entry name" value="S_TKc"/>
    <property type="match status" value="1"/>
</dbReference>
<gene>
    <name evidence="4" type="ORF">BLNAU_6647</name>
</gene>
<comment type="caution">
    <text evidence="4">The sequence shown here is derived from an EMBL/GenBank/DDBJ whole genome shotgun (WGS) entry which is preliminary data.</text>
</comment>
<feature type="region of interest" description="Disordered" evidence="1">
    <location>
        <begin position="18"/>
        <end position="58"/>
    </location>
</feature>
<feature type="compositionally biased region" description="Polar residues" evidence="1">
    <location>
        <begin position="48"/>
        <end position="58"/>
    </location>
</feature>